<keyword evidence="15" id="KW-1185">Reference proteome</keyword>
<feature type="transmembrane region" description="Helical" evidence="11">
    <location>
        <begin position="470"/>
        <end position="489"/>
    </location>
</feature>
<feature type="transmembrane region" description="Helical" evidence="11">
    <location>
        <begin position="80"/>
        <end position="98"/>
    </location>
</feature>
<feature type="domain" description="Neurotransmitter-gated ion-channel ligand-binding" evidence="12">
    <location>
        <begin position="338"/>
        <end position="464"/>
    </location>
</feature>
<comment type="subcellular location">
    <subcellularLocation>
        <location evidence="2">Cell membrane</location>
    </subcellularLocation>
    <subcellularLocation>
        <location evidence="1">Membrane</location>
        <topology evidence="1">Multi-pass membrane protein</topology>
    </subcellularLocation>
</comment>
<keyword evidence="4" id="KW-1003">Cell membrane</keyword>
<organism evidence="14 15">
    <name type="scientific">Folsomia candida</name>
    <name type="common">Springtail</name>
    <dbReference type="NCBI Taxonomy" id="158441"/>
    <lineage>
        <taxon>Eukaryota</taxon>
        <taxon>Metazoa</taxon>
        <taxon>Ecdysozoa</taxon>
        <taxon>Arthropoda</taxon>
        <taxon>Hexapoda</taxon>
        <taxon>Collembola</taxon>
        <taxon>Entomobryomorpha</taxon>
        <taxon>Isotomoidea</taxon>
        <taxon>Isotomidae</taxon>
        <taxon>Proisotominae</taxon>
        <taxon>Folsomia</taxon>
    </lineage>
</organism>
<dbReference type="GO" id="GO:0005886">
    <property type="term" value="C:plasma membrane"/>
    <property type="evidence" value="ECO:0007669"/>
    <property type="project" value="UniProtKB-SubCell"/>
</dbReference>
<feature type="transmembrane region" description="Helical" evidence="11">
    <location>
        <begin position="171"/>
        <end position="193"/>
    </location>
</feature>
<evidence type="ECO:0000256" key="4">
    <source>
        <dbReference type="ARBA" id="ARBA00022475"/>
    </source>
</evidence>
<dbReference type="Pfam" id="PF02931">
    <property type="entry name" value="Neur_chan_LBD"/>
    <property type="match status" value="1"/>
</dbReference>
<evidence type="ECO:0000256" key="8">
    <source>
        <dbReference type="ARBA" id="ARBA00023065"/>
    </source>
</evidence>
<evidence type="ECO:0000256" key="11">
    <source>
        <dbReference type="SAM" id="Phobius"/>
    </source>
</evidence>
<dbReference type="InterPro" id="IPR006028">
    <property type="entry name" value="GABAA/Glycine_rcpt"/>
</dbReference>
<dbReference type="SUPFAM" id="SSF63712">
    <property type="entry name" value="Nicotinic receptor ligand binding domain-like"/>
    <property type="match status" value="1"/>
</dbReference>
<dbReference type="Gene3D" id="1.20.58.390">
    <property type="entry name" value="Neurotransmitter-gated ion-channel transmembrane domain"/>
    <property type="match status" value="1"/>
</dbReference>
<keyword evidence="5 11" id="KW-0812">Transmembrane</keyword>
<protein>
    <submittedName>
        <fullName evidence="14">Glutamate-gated chloride channel</fullName>
    </submittedName>
</protein>
<keyword evidence="9 11" id="KW-0472">Membrane</keyword>
<evidence type="ECO:0000256" key="3">
    <source>
        <dbReference type="ARBA" id="ARBA00022448"/>
    </source>
</evidence>
<dbReference type="STRING" id="158441.A0A226D3B6"/>
<feature type="transmembrane region" description="Helical" evidence="11">
    <location>
        <begin position="529"/>
        <end position="551"/>
    </location>
</feature>
<dbReference type="Pfam" id="PF02932">
    <property type="entry name" value="Neur_chan_memb"/>
    <property type="match status" value="1"/>
</dbReference>
<evidence type="ECO:0000256" key="1">
    <source>
        <dbReference type="ARBA" id="ARBA00004141"/>
    </source>
</evidence>
<dbReference type="OrthoDB" id="442503at2759"/>
<keyword evidence="8" id="KW-0406">Ion transport</keyword>
<dbReference type="InterPro" id="IPR038050">
    <property type="entry name" value="Neuro_actylchol_rec"/>
</dbReference>
<evidence type="ECO:0000256" key="7">
    <source>
        <dbReference type="ARBA" id="ARBA00022989"/>
    </source>
</evidence>
<dbReference type="Gene3D" id="2.70.170.10">
    <property type="entry name" value="Neurotransmitter-gated ion-channel ligand-binding domain"/>
    <property type="match status" value="1"/>
</dbReference>
<dbReference type="InterPro" id="IPR006202">
    <property type="entry name" value="Neur_chan_lig-bd"/>
</dbReference>
<evidence type="ECO:0000256" key="10">
    <source>
        <dbReference type="ARBA" id="ARBA00023303"/>
    </source>
</evidence>
<keyword evidence="7 11" id="KW-1133">Transmembrane helix</keyword>
<accession>A0A226D3B6</accession>
<dbReference type="Proteomes" id="UP000198287">
    <property type="component" value="Unassembled WGS sequence"/>
</dbReference>
<dbReference type="PRINTS" id="PR00253">
    <property type="entry name" value="GABAARECEPTR"/>
</dbReference>
<dbReference type="GO" id="GO:0099095">
    <property type="term" value="F:ligand-gated monoatomic anion channel activity"/>
    <property type="evidence" value="ECO:0007669"/>
    <property type="project" value="UniProtKB-ARBA"/>
</dbReference>
<feature type="domain" description="Neurotransmitter-gated ion-channel transmembrane" evidence="13">
    <location>
        <begin position="472"/>
        <end position="553"/>
    </location>
</feature>
<comment type="caution">
    <text evidence="14">The sequence shown here is derived from an EMBL/GenBank/DDBJ whole genome shotgun (WGS) entry which is preliminary data.</text>
</comment>
<evidence type="ECO:0000259" key="12">
    <source>
        <dbReference type="Pfam" id="PF02931"/>
    </source>
</evidence>
<evidence type="ECO:0000256" key="6">
    <source>
        <dbReference type="ARBA" id="ARBA00022729"/>
    </source>
</evidence>
<dbReference type="PROSITE" id="PS00236">
    <property type="entry name" value="NEUROTR_ION_CHANNEL"/>
    <property type="match status" value="1"/>
</dbReference>
<gene>
    <name evidence="14" type="ORF">Fcan01_25862</name>
</gene>
<feature type="transmembrane region" description="Helical" evidence="11">
    <location>
        <begin position="235"/>
        <end position="256"/>
    </location>
</feature>
<dbReference type="GO" id="GO:0005230">
    <property type="term" value="F:extracellular ligand-gated monoatomic ion channel activity"/>
    <property type="evidence" value="ECO:0007669"/>
    <property type="project" value="InterPro"/>
</dbReference>
<evidence type="ECO:0000313" key="15">
    <source>
        <dbReference type="Proteomes" id="UP000198287"/>
    </source>
</evidence>
<dbReference type="GO" id="GO:0004888">
    <property type="term" value="F:transmembrane signaling receptor activity"/>
    <property type="evidence" value="ECO:0007669"/>
    <property type="project" value="InterPro"/>
</dbReference>
<dbReference type="InterPro" id="IPR006201">
    <property type="entry name" value="Neur_channel"/>
</dbReference>
<dbReference type="InterPro" id="IPR036719">
    <property type="entry name" value="Neuro-gated_channel_TM_sf"/>
</dbReference>
<name>A0A226D3B6_FOLCA</name>
<keyword evidence="3" id="KW-0813">Transport</keyword>
<reference evidence="14 15" key="1">
    <citation type="submission" date="2015-12" db="EMBL/GenBank/DDBJ databases">
        <title>The genome of Folsomia candida.</title>
        <authorList>
            <person name="Faddeeva A."/>
            <person name="Derks M.F."/>
            <person name="Anvar Y."/>
            <person name="Smit S."/>
            <person name="Van Straalen N."/>
            <person name="Roelofs D."/>
        </authorList>
    </citation>
    <scope>NUCLEOTIDE SEQUENCE [LARGE SCALE GENOMIC DNA]</scope>
    <source>
        <strain evidence="14 15">VU population</strain>
        <tissue evidence="14">Whole body</tissue>
    </source>
</reference>
<evidence type="ECO:0000256" key="5">
    <source>
        <dbReference type="ARBA" id="ARBA00022692"/>
    </source>
</evidence>
<dbReference type="AlphaFoldDB" id="A0A226D3B6"/>
<proteinExistence type="predicted"/>
<dbReference type="EMBL" id="LNIX01000039">
    <property type="protein sequence ID" value="OXA39318.1"/>
    <property type="molecule type" value="Genomic_DNA"/>
</dbReference>
<dbReference type="InterPro" id="IPR036734">
    <property type="entry name" value="Neur_chan_lig-bd_sf"/>
</dbReference>
<evidence type="ECO:0000256" key="2">
    <source>
        <dbReference type="ARBA" id="ARBA00004236"/>
    </source>
</evidence>
<dbReference type="CDD" id="cd19049">
    <property type="entry name" value="LGIC_TM_anion"/>
    <property type="match status" value="1"/>
</dbReference>
<keyword evidence="10" id="KW-0407">Ion channel</keyword>
<sequence>MNLFTLEVTCALCIVPFMISWEEDKVVEVKGKLRRVVTKAMYWFYFARTVHFLTGFGLRMAGLQRGPSGEYDMTNKLLDYGWLGPIMCSILFRLNTVYTKGFFGKIWQIHTYSAYWCIASLPPAAGMFSMVNPCEPIFISWNLLACNSTTWTPSGDEDFTIILISGVLETLFWYQLIATGAMANLATMFYVALSLKTFMVWAVKTKTAYFKKVTLQYYRRYQVYTTLVNYCMSHVITPTMIFAWTTILIIGWYTLLRFYGRVSFALYSIHAQLTVNGVMCLLTEFKSAGDAYEGSRNLLHNWRFSVGKSNNMKLSMKRLQSCSPLKVRIGATNYFERTPTLFFMNEATSSIHTTFKTNSYKRVYSTGKVVWSTRLTVTFACEMDLTYFPFDKQTCSIQVSGYSGTSSDILLAWDGDDPVDLRESTNLRYSRFTLERVTTLVGNLNPTKVGEFSHIVADFHLRRHSTAYMLFIYLPTTMFVVLSWISFWLGPSISTRVSLTVTLLLTMTTQIQGANQTLPQVSYIKAIDVWAGFCMVFAVLSILETATVTFFTQGNKVFSVGFDKGKSGEKEDKNMRYDCFGRKLDKVCRILFPVCFTACAVAYVHVYVY</sequence>
<evidence type="ECO:0000259" key="13">
    <source>
        <dbReference type="Pfam" id="PF02932"/>
    </source>
</evidence>
<evidence type="ECO:0000313" key="14">
    <source>
        <dbReference type="EMBL" id="OXA39318.1"/>
    </source>
</evidence>
<keyword evidence="6" id="KW-0732">Signal</keyword>
<feature type="transmembrane region" description="Helical" evidence="11">
    <location>
        <begin position="40"/>
        <end position="60"/>
    </location>
</feature>
<evidence type="ECO:0000256" key="9">
    <source>
        <dbReference type="ARBA" id="ARBA00023136"/>
    </source>
</evidence>
<dbReference type="InterPro" id="IPR018000">
    <property type="entry name" value="Neurotransmitter_ion_chnl_CS"/>
</dbReference>
<feature type="transmembrane region" description="Helical" evidence="11">
    <location>
        <begin position="590"/>
        <end position="608"/>
    </location>
</feature>
<dbReference type="GO" id="GO:0005254">
    <property type="term" value="F:chloride channel activity"/>
    <property type="evidence" value="ECO:0007669"/>
    <property type="project" value="UniProtKB-ARBA"/>
</dbReference>
<dbReference type="InterPro" id="IPR006029">
    <property type="entry name" value="Neurotrans-gated_channel_TM"/>
</dbReference>
<dbReference type="SUPFAM" id="SSF90112">
    <property type="entry name" value="Neurotransmitter-gated ion-channel transmembrane pore"/>
    <property type="match status" value="1"/>
</dbReference>
<dbReference type="PANTHER" id="PTHR18945">
    <property type="entry name" value="NEUROTRANSMITTER GATED ION CHANNEL"/>
    <property type="match status" value="1"/>
</dbReference>